<feature type="region of interest" description="Disordered" evidence="1">
    <location>
        <begin position="1"/>
        <end position="57"/>
    </location>
</feature>
<keyword evidence="2" id="KW-0472">Membrane</keyword>
<keyword evidence="2" id="KW-1133">Transmembrane helix</keyword>
<proteinExistence type="predicted"/>
<sequence length="1105" mass="120762">MEPNNYQRYSSPTSRGGAAAGGGGGVGTNNNANIKSYSNHPISPPHSTTDLHRACSSPSSSLSKLRATLLALGKTSASVKDEHNNLPLHLLGRNELLIHLFLNQARYDTTTFWEVEEDIHYHHGSGSGSGGGAITGGGALVGIMGGSGASRSPRTELDSFVMELVRAYPRAIIMPDANGRIPLVDAIYDWIEFACRDYNPELAGDVGGVGGNVARVGGRGGGGGMGGRNNEGGSGIGKFDFADRPSSLGMGSARGGGGNNNNTLGIEKFEGMSQLMGQGENDGEQRPGENSTNRTGRRSIIDNISLPNAFRSAYSASGKVMEDGQHATSRANYRSAAENNNGNNLNDDPAARQQAEFRNVWSATAPRPDGPSDEGRGRGGSTVSGGGVRGGGGGGGVAAPSLNEDEDGGAIDDIFPLNLAMPPIVEWSLRMISLILDGIESYDGPLGGEAFGSWRERRNGIGGGEQENDAGLTTGDSSWIGNSLVSSIATIPSFMKTLLLLSDNDPVKSRVFNLSIVRRVISSKYTIGNWLVYMLEAVDPIVARRGVDYLEILSEDEDENILIPSTKRVRFAGTQLTPMARAALYYKVSKLDYFLPAILALEDTSEVDRAAKTKLLRHILDKELGSRATLTMCFFDLFFLLLLMVTFQMSVYHVVDGKGPDVLYTTTFFLSMIGVLYAILRKFGQMSSMIKISRQAFVENNFRWVDTIDWLAILLVFGGIVWMAVAISSNYELVPVTDYMRSYLAAAVCGVWLKLISWLSVINWQVINLVNLLYEIVRGIRWILLFLLIAIVTSSNMFYIMLSGENCDDNGFCEKDNAYLQVWAILLGQFDVAEYSTTFSVIAFVAFTFVTFVILGYALIATSIDLYNKAVTFRSENSAYGNRSRLVYIAELRAFRRLFDQRWTVMQYCAALLFLTSSVVIFLFAATEIRELLGQYYSGGIMGGALALLLLFLFVSITAFVSHMTYYSFVEESGATGCASAVCRVLAANPLVRLFSNPIEHLMRFIVDIDGIHLDGTPSTAKYTDSWQGSATHVRCHIKRMLMQSEAHLASKLKHELFVMEMRHKKANEGSRSDVLMEIRASEERMGRMISDFQGWVERRTSKEE</sequence>
<evidence type="ECO:0000313" key="4">
    <source>
        <dbReference type="Proteomes" id="UP001530293"/>
    </source>
</evidence>
<comment type="caution">
    <text evidence="3">The sequence shown here is derived from an EMBL/GenBank/DDBJ whole genome shotgun (WGS) entry which is preliminary data.</text>
</comment>
<evidence type="ECO:0000256" key="2">
    <source>
        <dbReference type="SAM" id="Phobius"/>
    </source>
</evidence>
<feature type="transmembrane region" description="Helical" evidence="2">
    <location>
        <begin position="782"/>
        <end position="802"/>
    </location>
</feature>
<keyword evidence="4" id="KW-1185">Reference proteome</keyword>
<gene>
    <name evidence="3" type="ORF">ACHAWU_002275</name>
</gene>
<feature type="compositionally biased region" description="Polar residues" evidence="1">
    <location>
        <begin position="1"/>
        <end position="14"/>
    </location>
</feature>
<feature type="region of interest" description="Disordered" evidence="1">
    <location>
        <begin position="362"/>
        <end position="405"/>
    </location>
</feature>
<feature type="region of interest" description="Disordered" evidence="1">
    <location>
        <begin position="221"/>
        <end position="304"/>
    </location>
</feature>
<accession>A0ABD3MNW2</accession>
<feature type="transmembrane region" description="Helical" evidence="2">
    <location>
        <begin position="710"/>
        <end position="731"/>
    </location>
</feature>
<keyword evidence="2" id="KW-0812">Transmembrane</keyword>
<dbReference type="AlphaFoldDB" id="A0ABD3MNW2"/>
<dbReference type="EMBL" id="JALLBG020000096">
    <property type="protein sequence ID" value="KAL3765357.1"/>
    <property type="molecule type" value="Genomic_DNA"/>
</dbReference>
<feature type="transmembrane region" description="Helical" evidence="2">
    <location>
        <begin position="743"/>
        <end position="770"/>
    </location>
</feature>
<organism evidence="3 4">
    <name type="scientific">Discostella pseudostelligera</name>
    <dbReference type="NCBI Taxonomy" id="259834"/>
    <lineage>
        <taxon>Eukaryota</taxon>
        <taxon>Sar</taxon>
        <taxon>Stramenopiles</taxon>
        <taxon>Ochrophyta</taxon>
        <taxon>Bacillariophyta</taxon>
        <taxon>Coscinodiscophyceae</taxon>
        <taxon>Thalassiosirophycidae</taxon>
        <taxon>Stephanodiscales</taxon>
        <taxon>Stephanodiscaceae</taxon>
        <taxon>Discostella</taxon>
    </lineage>
</organism>
<feature type="compositionally biased region" description="Polar residues" evidence="1">
    <location>
        <begin position="34"/>
        <end position="48"/>
    </location>
</feature>
<evidence type="ECO:0000313" key="3">
    <source>
        <dbReference type="EMBL" id="KAL3765357.1"/>
    </source>
</evidence>
<feature type="transmembrane region" description="Helical" evidence="2">
    <location>
        <begin position="628"/>
        <end position="650"/>
    </location>
</feature>
<feature type="transmembrane region" description="Helical" evidence="2">
    <location>
        <begin position="839"/>
        <end position="860"/>
    </location>
</feature>
<feature type="transmembrane region" description="Helical" evidence="2">
    <location>
        <begin position="937"/>
        <end position="961"/>
    </location>
</feature>
<reference evidence="3 4" key="1">
    <citation type="submission" date="2024-10" db="EMBL/GenBank/DDBJ databases">
        <title>Updated reference genomes for cyclostephanoid diatoms.</title>
        <authorList>
            <person name="Roberts W.R."/>
            <person name="Alverson A.J."/>
        </authorList>
    </citation>
    <scope>NUCLEOTIDE SEQUENCE [LARGE SCALE GENOMIC DNA]</scope>
    <source>
        <strain evidence="3 4">AJA232-27</strain>
    </source>
</reference>
<name>A0ABD3MNW2_9STRA</name>
<feature type="compositionally biased region" description="Gly residues" evidence="1">
    <location>
        <begin position="18"/>
        <end position="27"/>
    </location>
</feature>
<protein>
    <submittedName>
        <fullName evidence="3">Uncharacterized protein</fullName>
    </submittedName>
</protein>
<feature type="transmembrane region" description="Helical" evidence="2">
    <location>
        <begin position="662"/>
        <end position="680"/>
    </location>
</feature>
<feature type="compositionally biased region" description="Gly residues" evidence="1">
    <location>
        <begin position="221"/>
        <end position="236"/>
    </location>
</feature>
<feature type="compositionally biased region" description="Gly residues" evidence="1">
    <location>
        <begin position="378"/>
        <end position="397"/>
    </location>
</feature>
<feature type="transmembrane region" description="Helical" evidence="2">
    <location>
        <begin position="905"/>
        <end position="925"/>
    </location>
</feature>
<dbReference type="Proteomes" id="UP001530293">
    <property type="component" value="Unassembled WGS sequence"/>
</dbReference>
<evidence type="ECO:0000256" key="1">
    <source>
        <dbReference type="SAM" id="MobiDB-lite"/>
    </source>
</evidence>